<sequence>MTETTDSDRRWLNGWRLAGWCAAAALLSLPAIAMQFSGDVAWTIGDFLFAAIMLAALGGGIELAVRVGRGTAHKAGLIIAALAGFATVWVNAAVGIIGDGPINAVFTIMVFAALLASLAFRLRARAVSVIAAAMIGGILVAGTVAEFTSRSDWGPVLFVAGLWVLPALLLYRAGRD</sequence>
<name>A0ABX8ZEX1_9SPHN</name>
<dbReference type="Proteomes" id="UP000824280">
    <property type="component" value="Chromosome"/>
</dbReference>
<evidence type="ECO:0000313" key="3">
    <source>
        <dbReference type="Proteomes" id="UP000824280"/>
    </source>
</evidence>
<keyword evidence="1" id="KW-0812">Transmembrane</keyword>
<reference evidence="2 3" key="1">
    <citation type="submission" date="2021-08" db="EMBL/GenBank/DDBJ databases">
        <title>Comparative Genomics Analysis of the Genus Qipengyuania Reveals Extensive Genetic Diversity and Metabolic Versatility, Including the Description of Fifteen Novel Species.</title>
        <authorList>
            <person name="Liu Y."/>
        </authorList>
    </citation>
    <scope>NUCLEOTIDE SEQUENCE [LARGE SCALE GENOMIC DNA]</scope>
    <source>
        <strain evidence="2 3">1XM2-8</strain>
    </source>
</reference>
<proteinExistence type="predicted"/>
<feature type="transmembrane region" description="Helical" evidence="1">
    <location>
        <begin position="153"/>
        <end position="171"/>
    </location>
</feature>
<feature type="transmembrane region" description="Helical" evidence="1">
    <location>
        <begin position="17"/>
        <end position="36"/>
    </location>
</feature>
<feature type="transmembrane region" description="Helical" evidence="1">
    <location>
        <begin position="102"/>
        <end position="120"/>
    </location>
</feature>
<keyword evidence="1" id="KW-1133">Transmembrane helix</keyword>
<dbReference type="EMBL" id="CP081297">
    <property type="protein sequence ID" value="QZD86749.1"/>
    <property type="molecule type" value="Genomic_DNA"/>
</dbReference>
<accession>A0ABX8ZEX1</accession>
<keyword evidence="3" id="KW-1185">Reference proteome</keyword>
<protein>
    <submittedName>
        <fullName evidence="2">Uncharacterized protein</fullName>
    </submittedName>
</protein>
<feature type="transmembrane region" description="Helical" evidence="1">
    <location>
        <begin position="127"/>
        <end position="147"/>
    </location>
</feature>
<gene>
    <name evidence="2" type="ORF">K3166_11150</name>
</gene>
<organism evidence="2 3">
    <name type="scientific">Qipengyuania psychrotolerans</name>
    <dbReference type="NCBI Taxonomy" id="2867238"/>
    <lineage>
        <taxon>Bacteria</taxon>
        <taxon>Pseudomonadati</taxon>
        <taxon>Pseudomonadota</taxon>
        <taxon>Alphaproteobacteria</taxon>
        <taxon>Sphingomonadales</taxon>
        <taxon>Erythrobacteraceae</taxon>
        <taxon>Qipengyuania</taxon>
    </lineage>
</organism>
<dbReference type="RefSeq" id="WP_221422291.1">
    <property type="nucleotide sequence ID" value="NZ_CP081297.1"/>
</dbReference>
<evidence type="ECO:0000256" key="1">
    <source>
        <dbReference type="SAM" id="Phobius"/>
    </source>
</evidence>
<feature type="transmembrane region" description="Helical" evidence="1">
    <location>
        <begin position="77"/>
        <end position="96"/>
    </location>
</feature>
<keyword evidence="1" id="KW-0472">Membrane</keyword>
<feature type="transmembrane region" description="Helical" evidence="1">
    <location>
        <begin position="42"/>
        <end position="65"/>
    </location>
</feature>
<evidence type="ECO:0000313" key="2">
    <source>
        <dbReference type="EMBL" id="QZD86749.1"/>
    </source>
</evidence>